<name>A0A9W9J0V6_9EURO</name>
<evidence type="ECO:0000313" key="1">
    <source>
        <dbReference type="EMBL" id="KAJ5188330.1"/>
    </source>
</evidence>
<dbReference type="EMBL" id="JAPQKP010000005">
    <property type="protein sequence ID" value="KAJ5188330.1"/>
    <property type="molecule type" value="Genomic_DNA"/>
</dbReference>
<sequence>MHRVIAKNTAARRHMKTTWDYAVEVPSCFPTVRPDAFMHFALGLYDEKEFKYVVQVAERASLQYNDESPDRLPEWDGFRTEGNLEKMKTLLASCYHILARNTSTDLMQEANLLNPDSTTRIWREDEYQNMRDPVGLYQRLMCYMSEIEAATWRLKNDLTRRDF</sequence>
<proteinExistence type="predicted"/>
<reference evidence="1" key="1">
    <citation type="submission" date="2022-11" db="EMBL/GenBank/DDBJ databases">
        <authorList>
            <person name="Petersen C."/>
        </authorList>
    </citation>
    <scope>NUCLEOTIDE SEQUENCE</scope>
    <source>
        <strain evidence="1">IBT 16849</strain>
    </source>
</reference>
<evidence type="ECO:0000313" key="2">
    <source>
        <dbReference type="Proteomes" id="UP001150879"/>
    </source>
</evidence>
<comment type="caution">
    <text evidence="1">The sequence shown here is derived from an EMBL/GenBank/DDBJ whole genome shotgun (WGS) entry which is preliminary data.</text>
</comment>
<dbReference type="AlphaFoldDB" id="A0A9W9J0V6"/>
<reference evidence="1" key="2">
    <citation type="journal article" date="2023" name="IMA Fungus">
        <title>Comparative genomic study of the Penicillium genus elucidates a diverse pangenome and 15 lateral gene transfer events.</title>
        <authorList>
            <person name="Petersen C."/>
            <person name="Sorensen T."/>
            <person name="Nielsen M.R."/>
            <person name="Sondergaard T.E."/>
            <person name="Sorensen J.L."/>
            <person name="Fitzpatrick D.A."/>
            <person name="Frisvad J.C."/>
            <person name="Nielsen K.L."/>
        </authorList>
    </citation>
    <scope>NUCLEOTIDE SEQUENCE</scope>
    <source>
        <strain evidence="1">IBT 16849</strain>
    </source>
</reference>
<organism evidence="1 2">
    <name type="scientific">Penicillium cf. griseofulvum</name>
    <dbReference type="NCBI Taxonomy" id="2972120"/>
    <lineage>
        <taxon>Eukaryota</taxon>
        <taxon>Fungi</taxon>
        <taxon>Dikarya</taxon>
        <taxon>Ascomycota</taxon>
        <taxon>Pezizomycotina</taxon>
        <taxon>Eurotiomycetes</taxon>
        <taxon>Eurotiomycetidae</taxon>
        <taxon>Eurotiales</taxon>
        <taxon>Aspergillaceae</taxon>
        <taxon>Penicillium</taxon>
    </lineage>
</organism>
<keyword evidence="2" id="KW-1185">Reference proteome</keyword>
<accession>A0A9W9J0V6</accession>
<protein>
    <submittedName>
        <fullName evidence="1">Uncharacterized protein</fullName>
    </submittedName>
</protein>
<gene>
    <name evidence="1" type="ORF">N7472_007344</name>
</gene>
<dbReference type="Proteomes" id="UP001150879">
    <property type="component" value="Unassembled WGS sequence"/>
</dbReference>